<evidence type="ECO:0000313" key="2">
    <source>
        <dbReference type="Proteomes" id="UP001058872"/>
    </source>
</evidence>
<dbReference type="EMBL" id="CP028989">
    <property type="protein sequence ID" value="UUO68279.1"/>
    <property type="molecule type" value="Genomic_DNA"/>
</dbReference>
<evidence type="ECO:0000313" key="1">
    <source>
        <dbReference type="EMBL" id="UUO68279.1"/>
    </source>
</evidence>
<reference evidence="1" key="1">
    <citation type="submission" date="2018-04" db="EMBL/GenBank/DDBJ databases">
        <title>Genomes of Endosymbiotic and Endophytic Bradyrhizobium Publication status.</title>
        <authorList>
            <person name="Guha S."/>
            <person name="Jorrin B."/>
            <person name="Sarkar M."/>
            <person name="Poole P.S."/>
            <person name="DasGupta M."/>
        </authorList>
    </citation>
    <scope>NUCLEOTIDE SEQUENCE</scope>
    <source>
        <strain evidence="1">WBOS16</strain>
    </source>
</reference>
<accession>A0AAE9SVM4</accession>
<name>A0AAE9SVM4_9BRAD</name>
<sequence>MVYLSVVSWKDHDMTDKPIDWTPDLTLPTSKSTVQHFTAKAGGDRLEIDATPWGEADLTVNGRSIAHIETAPSAGDAFRELETIAEDFEAGKKARGDRRLDQTIEDDEVRQRLGLTRLGTRT</sequence>
<gene>
    <name evidence="1" type="ORF">DCM83_25720</name>
</gene>
<organism evidence="1 2">
    <name type="scientific">Bradyrhizobium betae</name>
    <dbReference type="NCBI Taxonomy" id="244734"/>
    <lineage>
        <taxon>Bacteria</taxon>
        <taxon>Pseudomonadati</taxon>
        <taxon>Pseudomonadota</taxon>
        <taxon>Alphaproteobacteria</taxon>
        <taxon>Hyphomicrobiales</taxon>
        <taxon>Nitrobacteraceae</taxon>
        <taxon>Bradyrhizobium</taxon>
    </lineage>
</organism>
<protein>
    <submittedName>
        <fullName evidence="1">Uncharacterized protein</fullName>
    </submittedName>
</protein>
<dbReference type="AlphaFoldDB" id="A0AAE9SVM4"/>
<dbReference type="Proteomes" id="UP001058872">
    <property type="component" value="Chromosome"/>
</dbReference>
<proteinExistence type="predicted"/>